<name>A0A1I0NVS6_9EURY</name>
<gene>
    <name evidence="2" type="ORF">SAMN04487945_1191</name>
</gene>
<evidence type="ECO:0000313" key="3">
    <source>
        <dbReference type="Proteomes" id="UP000198518"/>
    </source>
</evidence>
<sequence>MSDDNDEEEDAPAVELGDGEPVEGAPVSRVASRLTWGIQKSEVDRKEGDTVVRTSDGPRELSAVLEDVDCPYFETRAEFESEVRSAIGVGPVETE</sequence>
<dbReference type="OrthoDB" id="195084at2157"/>
<proteinExistence type="predicted"/>
<dbReference type="EMBL" id="FOJA01000001">
    <property type="protein sequence ID" value="SEW05862.1"/>
    <property type="molecule type" value="Genomic_DNA"/>
</dbReference>
<evidence type="ECO:0000256" key="1">
    <source>
        <dbReference type="SAM" id="MobiDB-lite"/>
    </source>
</evidence>
<feature type="region of interest" description="Disordered" evidence="1">
    <location>
        <begin position="1"/>
        <end position="30"/>
    </location>
</feature>
<reference evidence="2 3" key="1">
    <citation type="submission" date="2016-10" db="EMBL/GenBank/DDBJ databases">
        <authorList>
            <person name="de Groot N.N."/>
        </authorList>
    </citation>
    <scope>NUCLEOTIDE SEQUENCE [LARGE SCALE GENOMIC DNA]</scope>
    <source>
        <strain evidence="2 3">CGMCC 1.5337</strain>
    </source>
</reference>
<dbReference type="InterPro" id="IPR043899">
    <property type="entry name" value="DUF5789"/>
</dbReference>
<keyword evidence="3" id="KW-1185">Reference proteome</keyword>
<dbReference type="STRING" id="355548.SAMN04487945_1191"/>
<feature type="compositionally biased region" description="Acidic residues" evidence="1">
    <location>
        <begin position="1"/>
        <end position="21"/>
    </location>
</feature>
<dbReference type="Pfam" id="PF19102">
    <property type="entry name" value="DUF5789"/>
    <property type="match status" value="1"/>
</dbReference>
<evidence type="ECO:0000313" key="2">
    <source>
        <dbReference type="EMBL" id="SEW05862.1"/>
    </source>
</evidence>
<dbReference type="RefSeq" id="WP_089668437.1">
    <property type="nucleotide sequence ID" value="NZ_FOJA01000001.1"/>
</dbReference>
<protein>
    <submittedName>
        <fullName evidence="2">Uncharacterized protein</fullName>
    </submittedName>
</protein>
<dbReference type="Proteomes" id="UP000198518">
    <property type="component" value="Unassembled WGS sequence"/>
</dbReference>
<dbReference type="AlphaFoldDB" id="A0A1I0NVS6"/>
<organism evidence="2 3">
    <name type="scientific">Halobacterium jilantaiense</name>
    <dbReference type="NCBI Taxonomy" id="355548"/>
    <lineage>
        <taxon>Archaea</taxon>
        <taxon>Methanobacteriati</taxon>
        <taxon>Methanobacteriota</taxon>
        <taxon>Stenosarchaea group</taxon>
        <taxon>Halobacteria</taxon>
        <taxon>Halobacteriales</taxon>
        <taxon>Halobacteriaceae</taxon>
        <taxon>Halobacterium</taxon>
    </lineage>
</organism>
<accession>A0A1I0NVS6</accession>